<dbReference type="PANTHER" id="PTHR43133:SF8">
    <property type="entry name" value="RNA POLYMERASE SIGMA FACTOR HI_1459-RELATED"/>
    <property type="match status" value="1"/>
</dbReference>
<dbReference type="EMBL" id="DVMV01000023">
    <property type="protein sequence ID" value="HIU45299.1"/>
    <property type="molecule type" value="Genomic_DNA"/>
</dbReference>
<keyword evidence="2" id="KW-0805">Transcription regulation</keyword>
<name>A0A9D1LNS0_9FIRM</name>
<gene>
    <name evidence="7" type="ORF">IAC52_03265</name>
</gene>
<dbReference type="InterPro" id="IPR036388">
    <property type="entry name" value="WH-like_DNA-bd_sf"/>
</dbReference>
<dbReference type="NCBIfam" id="TIGR02937">
    <property type="entry name" value="sigma70-ECF"/>
    <property type="match status" value="1"/>
</dbReference>
<comment type="similarity">
    <text evidence="1">Belongs to the sigma-70 factor family. ECF subfamily.</text>
</comment>
<evidence type="ECO:0000256" key="1">
    <source>
        <dbReference type="ARBA" id="ARBA00010641"/>
    </source>
</evidence>
<reference evidence="7" key="1">
    <citation type="submission" date="2020-10" db="EMBL/GenBank/DDBJ databases">
        <authorList>
            <person name="Gilroy R."/>
        </authorList>
    </citation>
    <scope>NUCLEOTIDE SEQUENCE</scope>
    <source>
        <strain evidence="7">ChiGjej1B1-22543</strain>
    </source>
</reference>
<proteinExistence type="inferred from homology"/>
<dbReference type="PANTHER" id="PTHR43133">
    <property type="entry name" value="RNA POLYMERASE ECF-TYPE SIGMA FACTO"/>
    <property type="match status" value="1"/>
</dbReference>
<protein>
    <submittedName>
        <fullName evidence="7">Sigma-70 family RNA polymerase sigma factor</fullName>
    </submittedName>
</protein>
<dbReference type="InterPro" id="IPR014284">
    <property type="entry name" value="RNA_pol_sigma-70_dom"/>
</dbReference>
<dbReference type="Proteomes" id="UP000824070">
    <property type="component" value="Unassembled WGS sequence"/>
</dbReference>
<dbReference type="GO" id="GO:0006352">
    <property type="term" value="P:DNA-templated transcription initiation"/>
    <property type="evidence" value="ECO:0007669"/>
    <property type="project" value="InterPro"/>
</dbReference>
<dbReference type="Gene3D" id="1.10.1740.10">
    <property type="match status" value="1"/>
</dbReference>
<dbReference type="GO" id="GO:0003677">
    <property type="term" value="F:DNA binding"/>
    <property type="evidence" value="ECO:0007669"/>
    <property type="project" value="UniProtKB-KW"/>
</dbReference>
<evidence type="ECO:0000256" key="4">
    <source>
        <dbReference type="ARBA" id="ARBA00023125"/>
    </source>
</evidence>
<dbReference type="InterPro" id="IPR013325">
    <property type="entry name" value="RNA_pol_sigma_r2"/>
</dbReference>
<accession>A0A9D1LNS0</accession>
<feature type="domain" description="RNA polymerase sigma-70 region 2" evidence="6">
    <location>
        <begin position="25"/>
        <end position="86"/>
    </location>
</feature>
<dbReference type="SUPFAM" id="SSF88946">
    <property type="entry name" value="Sigma2 domain of RNA polymerase sigma factors"/>
    <property type="match status" value="1"/>
</dbReference>
<dbReference type="Gene3D" id="1.10.10.10">
    <property type="entry name" value="Winged helix-like DNA-binding domain superfamily/Winged helix DNA-binding domain"/>
    <property type="match status" value="1"/>
</dbReference>
<dbReference type="InterPro" id="IPR039425">
    <property type="entry name" value="RNA_pol_sigma-70-like"/>
</dbReference>
<keyword evidence="5" id="KW-0804">Transcription</keyword>
<sequence length="163" mass="18640">MEERKSYPEAPSLMGLGEAEFESAYREYRNLVLYILASILHDKEDIEDACQETFLSFRSAGKVDSPKAFLSKVARSKAFDILRKKKDEESLDENEAAKDDSPRSAEFDQWARSIVGDEDYSLILLHLIDGYGFASLSKRFGVKEASLRSRYSRALKKLRREGK</sequence>
<evidence type="ECO:0000313" key="7">
    <source>
        <dbReference type="EMBL" id="HIU45299.1"/>
    </source>
</evidence>
<keyword evidence="4" id="KW-0238">DNA-binding</keyword>
<evidence type="ECO:0000256" key="5">
    <source>
        <dbReference type="ARBA" id="ARBA00023163"/>
    </source>
</evidence>
<reference evidence="7" key="2">
    <citation type="journal article" date="2021" name="PeerJ">
        <title>Extensive microbial diversity within the chicken gut microbiome revealed by metagenomics and culture.</title>
        <authorList>
            <person name="Gilroy R."/>
            <person name="Ravi A."/>
            <person name="Getino M."/>
            <person name="Pursley I."/>
            <person name="Horton D.L."/>
            <person name="Alikhan N.F."/>
            <person name="Baker D."/>
            <person name="Gharbi K."/>
            <person name="Hall N."/>
            <person name="Watson M."/>
            <person name="Adriaenssens E.M."/>
            <person name="Foster-Nyarko E."/>
            <person name="Jarju S."/>
            <person name="Secka A."/>
            <person name="Antonio M."/>
            <person name="Oren A."/>
            <person name="Chaudhuri R.R."/>
            <person name="La Ragione R."/>
            <person name="Hildebrand F."/>
            <person name="Pallen M.J."/>
        </authorList>
    </citation>
    <scope>NUCLEOTIDE SEQUENCE</scope>
    <source>
        <strain evidence="7">ChiGjej1B1-22543</strain>
    </source>
</reference>
<keyword evidence="3" id="KW-0731">Sigma factor</keyword>
<dbReference type="InterPro" id="IPR013324">
    <property type="entry name" value="RNA_pol_sigma_r3/r4-like"/>
</dbReference>
<evidence type="ECO:0000259" key="6">
    <source>
        <dbReference type="Pfam" id="PF04542"/>
    </source>
</evidence>
<organism evidence="7 8">
    <name type="scientific">Candidatus Alloenteromonas pullicola</name>
    <dbReference type="NCBI Taxonomy" id="2840784"/>
    <lineage>
        <taxon>Bacteria</taxon>
        <taxon>Bacillati</taxon>
        <taxon>Bacillota</taxon>
        <taxon>Bacillota incertae sedis</taxon>
        <taxon>Candidatus Alloenteromonas</taxon>
    </lineage>
</organism>
<dbReference type="AlphaFoldDB" id="A0A9D1LNS0"/>
<comment type="caution">
    <text evidence="7">The sequence shown here is derived from an EMBL/GenBank/DDBJ whole genome shotgun (WGS) entry which is preliminary data.</text>
</comment>
<dbReference type="InterPro" id="IPR007627">
    <property type="entry name" value="RNA_pol_sigma70_r2"/>
</dbReference>
<dbReference type="Pfam" id="PF04542">
    <property type="entry name" value="Sigma70_r2"/>
    <property type="match status" value="1"/>
</dbReference>
<evidence type="ECO:0000256" key="3">
    <source>
        <dbReference type="ARBA" id="ARBA00023082"/>
    </source>
</evidence>
<evidence type="ECO:0000256" key="2">
    <source>
        <dbReference type="ARBA" id="ARBA00023015"/>
    </source>
</evidence>
<dbReference type="SUPFAM" id="SSF88659">
    <property type="entry name" value="Sigma3 and sigma4 domains of RNA polymerase sigma factors"/>
    <property type="match status" value="1"/>
</dbReference>
<evidence type="ECO:0000313" key="8">
    <source>
        <dbReference type="Proteomes" id="UP000824070"/>
    </source>
</evidence>
<dbReference type="GO" id="GO:0016987">
    <property type="term" value="F:sigma factor activity"/>
    <property type="evidence" value="ECO:0007669"/>
    <property type="project" value="UniProtKB-KW"/>
</dbReference>